<proteinExistence type="predicted"/>
<protein>
    <submittedName>
        <fullName evidence="1">Uncharacterized protein</fullName>
    </submittedName>
</protein>
<reference evidence="1" key="1">
    <citation type="journal article" date="2023" name="G3 (Bethesda)">
        <title>A reference genome for the long-term kleptoplast-retaining sea slug Elysia crispata morphotype clarki.</title>
        <authorList>
            <person name="Eastman K.E."/>
            <person name="Pendleton A.L."/>
            <person name="Shaikh M.A."/>
            <person name="Suttiyut T."/>
            <person name="Ogas R."/>
            <person name="Tomko P."/>
            <person name="Gavelis G."/>
            <person name="Widhalm J.R."/>
            <person name="Wisecaver J.H."/>
        </authorList>
    </citation>
    <scope>NUCLEOTIDE SEQUENCE</scope>
    <source>
        <strain evidence="1">ECLA1</strain>
    </source>
</reference>
<comment type="caution">
    <text evidence="1">The sequence shown here is derived from an EMBL/GenBank/DDBJ whole genome shotgun (WGS) entry which is preliminary data.</text>
</comment>
<dbReference type="EMBL" id="JAWDGP010006193">
    <property type="protein sequence ID" value="KAK3745788.1"/>
    <property type="molecule type" value="Genomic_DNA"/>
</dbReference>
<dbReference type="AlphaFoldDB" id="A0AAE1CYS8"/>
<sequence length="88" mass="9906">MGLSGRLPKLKDLLQAARHKMMLHSLDLRDEDLIAIVVSFQRVHEGRCTLFELTYGLLSYHLQHHEVMLAPRPVSGGHHAAPGEMQQA</sequence>
<evidence type="ECO:0000313" key="1">
    <source>
        <dbReference type="EMBL" id="KAK3745788.1"/>
    </source>
</evidence>
<name>A0AAE1CYS8_9GAST</name>
<dbReference type="Proteomes" id="UP001283361">
    <property type="component" value="Unassembled WGS sequence"/>
</dbReference>
<accession>A0AAE1CYS8</accession>
<evidence type="ECO:0000313" key="2">
    <source>
        <dbReference type="Proteomes" id="UP001283361"/>
    </source>
</evidence>
<gene>
    <name evidence="1" type="ORF">RRG08_030662</name>
</gene>
<keyword evidence="2" id="KW-1185">Reference proteome</keyword>
<organism evidence="1 2">
    <name type="scientific">Elysia crispata</name>
    <name type="common">lettuce slug</name>
    <dbReference type="NCBI Taxonomy" id="231223"/>
    <lineage>
        <taxon>Eukaryota</taxon>
        <taxon>Metazoa</taxon>
        <taxon>Spiralia</taxon>
        <taxon>Lophotrochozoa</taxon>
        <taxon>Mollusca</taxon>
        <taxon>Gastropoda</taxon>
        <taxon>Heterobranchia</taxon>
        <taxon>Euthyneura</taxon>
        <taxon>Panpulmonata</taxon>
        <taxon>Sacoglossa</taxon>
        <taxon>Placobranchoidea</taxon>
        <taxon>Plakobranchidae</taxon>
        <taxon>Elysia</taxon>
    </lineage>
</organism>